<sequence length="117" mass="13419">MQTLKQRRDFLKVSASSFKYIAPGFILQALPHRGSPSRFGLTASKKVGGAVDRNFAKRRIRVLVQRYLRSQPLSETYYVIVARPAILKLKFADLEADFQKALQFIEKRVKKSDSTEE</sequence>
<dbReference type="Gene3D" id="3.30.230.10">
    <property type="match status" value="1"/>
</dbReference>
<dbReference type="PANTHER" id="PTHR33992:SF1">
    <property type="entry name" value="RIBONUCLEASE P PROTEIN COMPONENT"/>
    <property type="match status" value="1"/>
</dbReference>
<dbReference type="EMBL" id="CP133270">
    <property type="protein sequence ID" value="WVX66948.1"/>
    <property type="molecule type" value="Genomic_DNA"/>
</dbReference>
<reference evidence="7 8" key="1">
    <citation type="journal article" date="2024" name="Environ. Microbiol.">
        <title>Novel evolutionary insights on the interactions of the Holosporales (Alphaproteobacteria) with eukaryotic hosts from comparative genomics.</title>
        <authorList>
            <person name="Giovannini M."/>
            <person name="Petroni G."/>
            <person name="Castelli M."/>
        </authorList>
    </citation>
    <scope>NUCLEOTIDE SEQUENCE [LARGE SCALE GENOMIC DNA]</scope>
    <source>
        <strain evidence="7 8">US_Bl 15I1</strain>
    </source>
</reference>
<dbReference type="EC" id="3.1.26.5" evidence="6"/>
<evidence type="ECO:0000256" key="4">
    <source>
        <dbReference type="ARBA" id="ARBA00022801"/>
    </source>
</evidence>
<dbReference type="InterPro" id="IPR020568">
    <property type="entry name" value="Ribosomal_Su5_D2-typ_SF"/>
</dbReference>
<evidence type="ECO:0000256" key="1">
    <source>
        <dbReference type="ARBA" id="ARBA00022694"/>
    </source>
</evidence>
<keyword evidence="4" id="KW-0378">Hydrolase</keyword>
<name>A0ABZ2C4F3_9PROT</name>
<evidence type="ECO:0000256" key="2">
    <source>
        <dbReference type="ARBA" id="ARBA00022722"/>
    </source>
</evidence>
<evidence type="ECO:0000256" key="5">
    <source>
        <dbReference type="ARBA" id="ARBA00022884"/>
    </source>
</evidence>
<protein>
    <recommendedName>
        <fullName evidence="6">Ribonuclease P protein component</fullName>
        <ecNumber evidence="6">3.1.26.5</ecNumber>
    </recommendedName>
</protein>
<keyword evidence="5" id="KW-0694">RNA-binding</keyword>
<dbReference type="InterPro" id="IPR000100">
    <property type="entry name" value="RNase_P"/>
</dbReference>
<keyword evidence="8" id="KW-1185">Reference proteome</keyword>
<dbReference type="InterPro" id="IPR014721">
    <property type="entry name" value="Ribsml_uS5_D2-typ_fold_subgr"/>
</dbReference>
<dbReference type="SUPFAM" id="SSF54211">
    <property type="entry name" value="Ribosomal protein S5 domain 2-like"/>
    <property type="match status" value="1"/>
</dbReference>
<keyword evidence="1" id="KW-0819">tRNA processing</keyword>
<organism evidence="7 8">
    <name type="scientific">Candidatus Bealeia paramacronuclearis</name>
    <dbReference type="NCBI Taxonomy" id="1921001"/>
    <lineage>
        <taxon>Bacteria</taxon>
        <taxon>Pseudomonadati</taxon>
        <taxon>Pseudomonadota</taxon>
        <taxon>Alphaproteobacteria</taxon>
        <taxon>Holosporales</taxon>
        <taxon>Holosporaceae</taxon>
        <taxon>Candidatus Bealeia</taxon>
    </lineage>
</organism>
<accession>A0ABZ2C4F3</accession>
<proteinExistence type="predicted"/>
<keyword evidence="3" id="KW-0255">Endonuclease</keyword>
<dbReference type="PANTHER" id="PTHR33992">
    <property type="entry name" value="RIBONUCLEASE P PROTEIN COMPONENT"/>
    <property type="match status" value="1"/>
</dbReference>
<dbReference type="NCBIfam" id="TIGR00188">
    <property type="entry name" value="rnpA"/>
    <property type="match status" value="1"/>
</dbReference>
<evidence type="ECO:0000256" key="3">
    <source>
        <dbReference type="ARBA" id="ARBA00022759"/>
    </source>
</evidence>
<keyword evidence="2" id="KW-0540">Nuclease</keyword>
<evidence type="ECO:0000256" key="6">
    <source>
        <dbReference type="NCBIfam" id="TIGR00188"/>
    </source>
</evidence>
<evidence type="ECO:0000313" key="8">
    <source>
        <dbReference type="Proteomes" id="UP001330434"/>
    </source>
</evidence>
<dbReference type="Proteomes" id="UP001330434">
    <property type="component" value="Chromosome"/>
</dbReference>
<evidence type="ECO:0000313" key="7">
    <source>
        <dbReference type="EMBL" id="WVX66948.1"/>
    </source>
</evidence>
<gene>
    <name evidence="7" type="ORF">Bealeia1_01143</name>
</gene>
<dbReference type="Pfam" id="PF00825">
    <property type="entry name" value="Ribonuclease_P"/>
    <property type="match status" value="1"/>
</dbReference>
<dbReference type="RefSeq" id="WP_331255763.1">
    <property type="nucleotide sequence ID" value="NZ_CP133270.1"/>
</dbReference>